<proteinExistence type="predicted"/>
<evidence type="ECO:0000313" key="1">
    <source>
        <dbReference type="EMBL" id="CAK9325894.1"/>
    </source>
</evidence>
<evidence type="ECO:0000313" key="2">
    <source>
        <dbReference type="Proteomes" id="UP001642487"/>
    </source>
</evidence>
<accession>A0ABP0YZC5</accession>
<organism evidence="1 2">
    <name type="scientific">Citrullus colocynthis</name>
    <name type="common">colocynth</name>
    <dbReference type="NCBI Taxonomy" id="252529"/>
    <lineage>
        <taxon>Eukaryota</taxon>
        <taxon>Viridiplantae</taxon>
        <taxon>Streptophyta</taxon>
        <taxon>Embryophyta</taxon>
        <taxon>Tracheophyta</taxon>
        <taxon>Spermatophyta</taxon>
        <taxon>Magnoliopsida</taxon>
        <taxon>eudicotyledons</taxon>
        <taxon>Gunneridae</taxon>
        <taxon>Pentapetalae</taxon>
        <taxon>rosids</taxon>
        <taxon>fabids</taxon>
        <taxon>Cucurbitales</taxon>
        <taxon>Cucurbitaceae</taxon>
        <taxon>Benincaseae</taxon>
        <taxon>Citrullus</taxon>
    </lineage>
</organism>
<protein>
    <submittedName>
        <fullName evidence="1">Uncharacterized protein</fullName>
    </submittedName>
</protein>
<dbReference type="Proteomes" id="UP001642487">
    <property type="component" value="Chromosome 7"/>
</dbReference>
<reference evidence="1 2" key="1">
    <citation type="submission" date="2024-03" db="EMBL/GenBank/DDBJ databases">
        <authorList>
            <person name="Gkanogiannis A."/>
            <person name="Becerra Lopez-Lavalle L."/>
        </authorList>
    </citation>
    <scope>NUCLEOTIDE SEQUENCE [LARGE SCALE GENOMIC DNA]</scope>
</reference>
<dbReference type="EMBL" id="OZ021741">
    <property type="protein sequence ID" value="CAK9325894.1"/>
    <property type="molecule type" value="Genomic_DNA"/>
</dbReference>
<gene>
    <name evidence="1" type="ORF">CITCOLO1_LOCUS18170</name>
</gene>
<keyword evidence="2" id="KW-1185">Reference proteome</keyword>
<name>A0ABP0YZC5_9ROSI</name>
<sequence length="165" mass="18730">MLEVASRCYSAFFLGLLDYQIIHAMIQRLVFSSHCSKILEVPSQTPLLQALSFSLSITDRFLCSLTSICGSTRSDPVRSLFCSQDYLFAHLGSSPLFQLLLLFRIPSTTSLSGISSLLPYLGSHSFGRLLSELWCSSFLWQVFREPHFDFGNWGLFFFGSHFWGF</sequence>